<evidence type="ECO:0000313" key="2">
    <source>
        <dbReference type="EMBL" id="KAK2845067.1"/>
    </source>
</evidence>
<protein>
    <submittedName>
        <fullName evidence="2">Uncharacterized protein</fullName>
    </submittedName>
</protein>
<dbReference type="EMBL" id="JAUPFM010000008">
    <property type="protein sequence ID" value="KAK2845067.1"/>
    <property type="molecule type" value="Genomic_DNA"/>
</dbReference>
<reference evidence="2" key="1">
    <citation type="submission" date="2023-07" db="EMBL/GenBank/DDBJ databases">
        <title>Chromosome-level Genome Assembly of Striped Snakehead (Channa striata).</title>
        <authorList>
            <person name="Liu H."/>
        </authorList>
    </citation>
    <scope>NUCLEOTIDE SEQUENCE</scope>
    <source>
        <strain evidence="2">Gz</strain>
        <tissue evidence="2">Muscle</tissue>
    </source>
</reference>
<feature type="region of interest" description="Disordered" evidence="1">
    <location>
        <begin position="60"/>
        <end position="102"/>
    </location>
</feature>
<evidence type="ECO:0000256" key="1">
    <source>
        <dbReference type="SAM" id="MobiDB-lite"/>
    </source>
</evidence>
<organism evidence="2 3">
    <name type="scientific">Channa striata</name>
    <name type="common">Snakehead murrel</name>
    <name type="synonym">Ophicephalus striatus</name>
    <dbReference type="NCBI Taxonomy" id="64152"/>
    <lineage>
        <taxon>Eukaryota</taxon>
        <taxon>Metazoa</taxon>
        <taxon>Chordata</taxon>
        <taxon>Craniata</taxon>
        <taxon>Vertebrata</taxon>
        <taxon>Euteleostomi</taxon>
        <taxon>Actinopterygii</taxon>
        <taxon>Neopterygii</taxon>
        <taxon>Teleostei</taxon>
        <taxon>Neoteleostei</taxon>
        <taxon>Acanthomorphata</taxon>
        <taxon>Anabantaria</taxon>
        <taxon>Anabantiformes</taxon>
        <taxon>Channoidei</taxon>
        <taxon>Channidae</taxon>
        <taxon>Channa</taxon>
    </lineage>
</organism>
<gene>
    <name evidence="2" type="ORF">Q5P01_011726</name>
</gene>
<dbReference type="Proteomes" id="UP001187415">
    <property type="component" value="Unassembled WGS sequence"/>
</dbReference>
<name>A0AA88SR16_CHASR</name>
<keyword evidence="3" id="KW-1185">Reference proteome</keyword>
<proteinExistence type="predicted"/>
<sequence>MYRLNPDCWIRSLGSPLRLLSQHSETDASGMLVHEEMEEEAGEHHSVCCYAAGCNDISGQGGDTPRSPSEPPIVSGNPSNSSLAWRGLAVPPSQQPAGDEADRANATRHFTGGCCWEGPEIETQACACVYGQRDPVGGGQCWPGSPYIYYGVRRNVVVEVVEEVAVEDTVEVLTEDICATDDLLDPELQQNYLLYPT</sequence>
<accession>A0AA88SR16</accession>
<evidence type="ECO:0000313" key="3">
    <source>
        <dbReference type="Proteomes" id="UP001187415"/>
    </source>
</evidence>
<comment type="caution">
    <text evidence="2">The sequence shown here is derived from an EMBL/GenBank/DDBJ whole genome shotgun (WGS) entry which is preliminary data.</text>
</comment>
<dbReference type="AlphaFoldDB" id="A0AA88SR16"/>